<organism evidence="5 6">
    <name type="scientific">Haladaptatus pallidirubidus</name>
    <dbReference type="NCBI Taxonomy" id="1008152"/>
    <lineage>
        <taxon>Archaea</taxon>
        <taxon>Methanobacteriati</taxon>
        <taxon>Methanobacteriota</taxon>
        <taxon>Stenosarchaea group</taxon>
        <taxon>Halobacteria</taxon>
        <taxon>Halobacteriales</taxon>
        <taxon>Haladaptataceae</taxon>
        <taxon>Haladaptatus</taxon>
    </lineage>
</organism>
<keyword evidence="1" id="KW-0805">Transcription regulation</keyword>
<evidence type="ECO:0000313" key="5">
    <source>
        <dbReference type="EMBL" id="GAA5061414.1"/>
    </source>
</evidence>
<dbReference type="Gene3D" id="1.10.10.10">
    <property type="entry name" value="Winged helix-like DNA-binding domain superfamily/Winged helix DNA-binding domain"/>
    <property type="match status" value="1"/>
</dbReference>
<dbReference type="InterPro" id="IPR036388">
    <property type="entry name" value="WH-like_DNA-bd_sf"/>
</dbReference>
<accession>A0AAV3UPH7</accession>
<dbReference type="PANTHER" id="PTHR34236">
    <property type="entry name" value="DIMETHYL SULFOXIDE REDUCTASE TRANSCRIPTIONAL ACTIVATOR"/>
    <property type="match status" value="1"/>
</dbReference>
<reference evidence="5 6" key="1">
    <citation type="journal article" date="2019" name="Int. J. Syst. Evol. Microbiol.">
        <title>The Global Catalogue of Microorganisms (GCM) 10K type strain sequencing project: providing services to taxonomists for standard genome sequencing and annotation.</title>
        <authorList>
            <consortium name="The Broad Institute Genomics Platform"/>
            <consortium name="The Broad Institute Genome Sequencing Center for Infectious Disease"/>
            <person name="Wu L."/>
            <person name="Ma J."/>
        </authorList>
    </citation>
    <scope>NUCLEOTIDE SEQUENCE [LARGE SCALE GENOMIC DNA]</scope>
    <source>
        <strain evidence="5 6">JCM 17504</strain>
    </source>
</reference>
<keyword evidence="6" id="KW-1185">Reference proteome</keyword>
<evidence type="ECO:0000259" key="3">
    <source>
        <dbReference type="Pfam" id="PF04967"/>
    </source>
</evidence>
<dbReference type="Proteomes" id="UP001501729">
    <property type="component" value="Unassembled WGS sequence"/>
</dbReference>
<dbReference type="AlphaFoldDB" id="A0AAV3UPH7"/>
<protein>
    <recommendedName>
        <fullName evidence="7">HTH DNA binding domain-containing protein</fullName>
    </recommendedName>
</protein>
<feature type="domain" description="HTH bat-type" evidence="3">
    <location>
        <begin position="115"/>
        <end position="166"/>
    </location>
</feature>
<evidence type="ECO:0008006" key="7">
    <source>
        <dbReference type="Google" id="ProtNLM"/>
    </source>
</evidence>
<comment type="caution">
    <text evidence="5">The sequence shown here is derived from an EMBL/GenBank/DDBJ whole genome shotgun (WGS) entry which is preliminary data.</text>
</comment>
<evidence type="ECO:0000256" key="1">
    <source>
        <dbReference type="ARBA" id="ARBA00023015"/>
    </source>
</evidence>
<dbReference type="EMBL" id="BAABKX010000019">
    <property type="protein sequence ID" value="GAA5061414.1"/>
    <property type="molecule type" value="Genomic_DNA"/>
</dbReference>
<sequence>MMLIEIRGDLDRYREIMTETQSVHEYSISGDNSGYCYCRVEMSPLIELLVERQRTEEFIVEFPIPITDDGGYQITMVGRAEAFANAPSTPPDGIEMELVSMSPYQSHPKHVFSELTERQHEVLKIAIQLGYYQNPRQTSLQQIADDIGITASTVGKHLRSIEKQVFSTYVQ</sequence>
<feature type="domain" description="HVO-0513-like N-terminal" evidence="4">
    <location>
        <begin position="2"/>
        <end position="104"/>
    </location>
</feature>
<name>A0AAV3UPH7_9EURY</name>
<dbReference type="InterPro" id="IPR007050">
    <property type="entry name" value="HTH_bacterioopsin"/>
</dbReference>
<evidence type="ECO:0000259" key="4">
    <source>
        <dbReference type="Pfam" id="PF24278"/>
    </source>
</evidence>
<dbReference type="PANTHER" id="PTHR34236:SF1">
    <property type="entry name" value="DIMETHYL SULFOXIDE REDUCTASE TRANSCRIPTIONAL ACTIVATOR"/>
    <property type="match status" value="1"/>
</dbReference>
<gene>
    <name evidence="5" type="ORF">GCM10025751_47670</name>
</gene>
<proteinExistence type="predicted"/>
<evidence type="ECO:0000256" key="2">
    <source>
        <dbReference type="ARBA" id="ARBA00023163"/>
    </source>
</evidence>
<dbReference type="Pfam" id="PF04967">
    <property type="entry name" value="HTH_10"/>
    <property type="match status" value="1"/>
</dbReference>
<evidence type="ECO:0000313" key="6">
    <source>
        <dbReference type="Proteomes" id="UP001501729"/>
    </source>
</evidence>
<dbReference type="InterPro" id="IPR056493">
    <property type="entry name" value="HVO_0513_N"/>
</dbReference>
<dbReference type="Pfam" id="PF24278">
    <property type="entry name" value="HVO_0513_N"/>
    <property type="match status" value="1"/>
</dbReference>
<keyword evidence="2" id="KW-0804">Transcription</keyword>